<protein>
    <submittedName>
        <fullName evidence="2">Uncharacterized protein</fullName>
    </submittedName>
</protein>
<gene>
    <name evidence="2" type="ORF">WR25_24855</name>
</gene>
<evidence type="ECO:0000313" key="2">
    <source>
        <dbReference type="EMBL" id="PAV81077.1"/>
    </source>
</evidence>
<name>A0A2A2L4T4_9BILA</name>
<evidence type="ECO:0000256" key="1">
    <source>
        <dbReference type="SAM" id="MobiDB-lite"/>
    </source>
</evidence>
<dbReference type="OrthoDB" id="5809190at2759"/>
<sequence>MSDLPGPSGSSSSNRVAGAGTDVCIADVWLNLPTHKWLGEIKPKPIVSKQQIPKDLAGIFAPFLPAAAPSPAFPSASTPQTPTRSAGNRHVHQLQQNESSDDEIQSPKSSYTKRLRASRHIADTDILRCLKCKGVVLRVIEIGNGQNLLECANYNCLASIKRTDIPAGTIIDRLRNTKFDKGWCGSSASEYVYPKLTEEHIQDKSFGLDLHKARMLSTPHHIEPKLTNEQFNFYTNVPGQTKKALYL</sequence>
<comment type="caution">
    <text evidence="2">The sequence shown here is derived from an EMBL/GenBank/DDBJ whole genome shotgun (WGS) entry which is preliminary data.</text>
</comment>
<dbReference type="AlphaFoldDB" id="A0A2A2L4T4"/>
<evidence type="ECO:0000313" key="3">
    <source>
        <dbReference type="Proteomes" id="UP000218231"/>
    </source>
</evidence>
<keyword evidence="3" id="KW-1185">Reference proteome</keyword>
<dbReference type="Proteomes" id="UP000218231">
    <property type="component" value="Unassembled WGS sequence"/>
</dbReference>
<feature type="compositionally biased region" description="Low complexity" evidence="1">
    <location>
        <begin position="71"/>
        <end position="83"/>
    </location>
</feature>
<organism evidence="2 3">
    <name type="scientific">Diploscapter pachys</name>
    <dbReference type="NCBI Taxonomy" id="2018661"/>
    <lineage>
        <taxon>Eukaryota</taxon>
        <taxon>Metazoa</taxon>
        <taxon>Ecdysozoa</taxon>
        <taxon>Nematoda</taxon>
        <taxon>Chromadorea</taxon>
        <taxon>Rhabditida</taxon>
        <taxon>Rhabditina</taxon>
        <taxon>Rhabditomorpha</taxon>
        <taxon>Rhabditoidea</taxon>
        <taxon>Rhabditidae</taxon>
        <taxon>Diploscapter</taxon>
    </lineage>
</organism>
<reference evidence="2 3" key="1">
    <citation type="journal article" date="2017" name="Curr. Biol.">
        <title>Genome architecture and evolution of a unichromosomal asexual nematode.</title>
        <authorList>
            <person name="Fradin H."/>
            <person name="Zegar C."/>
            <person name="Gutwein M."/>
            <person name="Lucas J."/>
            <person name="Kovtun M."/>
            <person name="Corcoran D."/>
            <person name="Baugh L.R."/>
            <person name="Kiontke K."/>
            <person name="Gunsalus K."/>
            <person name="Fitch D.H."/>
            <person name="Piano F."/>
        </authorList>
    </citation>
    <scope>NUCLEOTIDE SEQUENCE [LARGE SCALE GENOMIC DNA]</scope>
    <source>
        <strain evidence="2">PF1309</strain>
    </source>
</reference>
<feature type="region of interest" description="Disordered" evidence="1">
    <location>
        <begin position="71"/>
        <end position="110"/>
    </location>
</feature>
<dbReference type="EMBL" id="LIAE01007206">
    <property type="protein sequence ID" value="PAV81077.1"/>
    <property type="molecule type" value="Genomic_DNA"/>
</dbReference>
<accession>A0A2A2L4T4</accession>
<proteinExistence type="predicted"/>